<dbReference type="Proteomes" id="UP000276133">
    <property type="component" value="Unassembled WGS sequence"/>
</dbReference>
<sequence>MQQSKTFTFHFFLNMSMCGISCTRKTGRIKKKPMSELLILESLSYFDFSDFKQLWLFRLCYIYIRNEKILENFYSKLILLLEKVLLNLMIKEL</sequence>
<gene>
    <name evidence="1" type="ORF">BpHYR1_035296</name>
</gene>
<organism evidence="1 2">
    <name type="scientific">Brachionus plicatilis</name>
    <name type="common">Marine rotifer</name>
    <name type="synonym">Brachionus muelleri</name>
    <dbReference type="NCBI Taxonomy" id="10195"/>
    <lineage>
        <taxon>Eukaryota</taxon>
        <taxon>Metazoa</taxon>
        <taxon>Spiralia</taxon>
        <taxon>Gnathifera</taxon>
        <taxon>Rotifera</taxon>
        <taxon>Eurotatoria</taxon>
        <taxon>Monogononta</taxon>
        <taxon>Pseudotrocha</taxon>
        <taxon>Ploima</taxon>
        <taxon>Brachionidae</taxon>
        <taxon>Brachionus</taxon>
    </lineage>
</organism>
<reference evidence="1 2" key="1">
    <citation type="journal article" date="2018" name="Sci. Rep.">
        <title>Genomic signatures of local adaptation to the degree of environmental predictability in rotifers.</title>
        <authorList>
            <person name="Franch-Gras L."/>
            <person name="Hahn C."/>
            <person name="Garcia-Roger E.M."/>
            <person name="Carmona M.J."/>
            <person name="Serra M."/>
            <person name="Gomez A."/>
        </authorList>
    </citation>
    <scope>NUCLEOTIDE SEQUENCE [LARGE SCALE GENOMIC DNA]</scope>
    <source>
        <strain evidence="1">HYR1</strain>
    </source>
</reference>
<keyword evidence="2" id="KW-1185">Reference proteome</keyword>
<proteinExistence type="predicted"/>
<protein>
    <submittedName>
        <fullName evidence="1">Uncharacterized protein</fullName>
    </submittedName>
</protein>
<evidence type="ECO:0000313" key="2">
    <source>
        <dbReference type="Proteomes" id="UP000276133"/>
    </source>
</evidence>
<comment type="caution">
    <text evidence="1">The sequence shown here is derived from an EMBL/GenBank/DDBJ whole genome shotgun (WGS) entry which is preliminary data.</text>
</comment>
<evidence type="ECO:0000313" key="1">
    <source>
        <dbReference type="EMBL" id="RNA27053.1"/>
    </source>
</evidence>
<accession>A0A3M7RU16</accession>
<name>A0A3M7RU16_BRAPC</name>
<dbReference type="EMBL" id="REGN01002607">
    <property type="protein sequence ID" value="RNA27053.1"/>
    <property type="molecule type" value="Genomic_DNA"/>
</dbReference>
<dbReference type="AlphaFoldDB" id="A0A3M7RU16"/>